<dbReference type="OrthoDB" id="467492at2"/>
<dbReference type="KEGG" id="cep:Cri9333_1757"/>
<keyword evidence="2" id="KW-1133">Transmembrane helix</keyword>
<dbReference type="EMBL" id="CP003620">
    <property type="protein sequence ID" value="AFZ12642.1"/>
    <property type="molecule type" value="Genomic_DNA"/>
</dbReference>
<reference evidence="3 4" key="1">
    <citation type="submission" date="2012-06" db="EMBL/GenBank/DDBJ databases">
        <title>Finished chromosome of genome of Crinalium epipsammum PCC 9333.</title>
        <authorList>
            <consortium name="US DOE Joint Genome Institute"/>
            <person name="Gugger M."/>
            <person name="Coursin T."/>
            <person name="Rippka R."/>
            <person name="Tandeau De Marsac N."/>
            <person name="Huntemann M."/>
            <person name="Wei C.-L."/>
            <person name="Han J."/>
            <person name="Detter J.C."/>
            <person name="Han C."/>
            <person name="Tapia R."/>
            <person name="Davenport K."/>
            <person name="Daligault H."/>
            <person name="Erkkila T."/>
            <person name="Gu W."/>
            <person name="Munk A.C.C."/>
            <person name="Teshima H."/>
            <person name="Xu Y."/>
            <person name="Chain P."/>
            <person name="Chen A."/>
            <person name="Krypides N."/>
            <person name="Mavromatis K."/>
            <person name="Markowitz V."/>
            <person name="Szeto E."/>
            <person name="Ivanova N."/>
            <person name="Mikhailova N."/>
            <person name="Ovchinnikova G."/>
            <person name="Pagani I."/>
            <person name="Pati A."/>
            <person name="Goodwin L."/>
            <person name="Peters L."/>
            <person name="Pitluck S."/>
            <person name="Woyke T."/>
            <person name="Kerfeld C."/>
        </authorList>
    </citation>
    <scope>NUCLEOTIDE SEQUENCE [LARGE SCALE GENOMIC DNA]</scope>
    <source>
        <strain evidence="3 4">PCC 9333</strain>
    </source>
</reference>
<organism evidence="3 4">
    <name type="scientific">Crinalium epipsammum PCC 9333</name>
    <dbReference type="NCBI Taxonomy" id="1173022"/>
    <lineage>
        <taxon>Bacteria</taxon>
        <taxon>Bacillati</taxon>
        <taxon>Cyanobacteriota</taxon>
        <taxon>Cyanophyceae</taxon>
        <taxon>Gomontiellales</taxon>
        <taxon>Gomontiellaceae</taxon>
        <taxon>Crinalium</taxon>
    </lineage>
</organism>
<name>K9VYS0_9CYAN</name>
<accession>K9VYS0</accession>
<evidence type="ECO:0000256" key="1">
    <source>
        <dbReference type="SAM" id="Coils"/>
    </source>
</evidence>
<evidence type="ECO:0000313" key="4">
    <source>
        <dbReference type="Proteomes" id="UP000010472"/>
    </source>
</evidence>
<evidence type="ECO:0000256" key="2">
    <source>
        <dbReference type="SAM" id="Phobius"/>
    </source>
</evidence>
<evidence type="ECO:0000313" key="3">
    <source>
        <dbReference type="EMBL" id="AFZ12642.1"/>
    </source>
</evidence>
<keyword evidence="2" id="KW-0472">Membrane</keyword>
<dbReference type="AlphaFoldDB" id="K9VYS0"/>
<dbReference type="eggNOG" id="ENOG503342E">
    <property type="taxonomic scope" value="Bacteria"/>
</dbReference>
<sequence length="86" mass="9392">MTSTNSEPTLTDVVQGLNGLSAEVKRLSSDVERLSTDVERLSTDVEKSNDKFEIYRQANQSLVNLAFSLIASATVGLVVSLIFKRS</sequence>
<keyword evidence="2" id="KW-0812">Transmembrane</keyword>
<dbReference type="Proteomes" id="UP000010472">
    <property type="component" value="Chromosome"/>
</dbReference>
<dbReference type="HOGENOM" id="CLU_174637_0_0_3"/>
<dbReference type="STRING" id="1173022.Cri9333_1757"/>
<keyword evidence="1" id="KW-0175">Coiled coil</keyword>
<feature type="transmembrane region" description="Helical" evidence="2">
    <location>
        <begin position="62"/>
        <end position="83"/>
    </location>
</feature>
<feature type="coiled-coil region" evidence="1">
    <location>
        <begin position="17"/>
        <end position="51"/>
    </location>
</feature>
<keyword evidence="4" id="KW-1185">Reference proteome</keyword>
<dbReference type="RefSeq" id="WP_015202760.1">
    <property type="nucleotide sequence ID" value="NC_019753.1"/>
</dbReference>
<dbReference type="Gene3D" id="1.20.5.190">
    <property type="match status" value="1"/>
</dbReference>
<proteinExistence type="predicted"/>
<gene>
    <name evidence="3" type="ORF">Cri9333_1757</name>
</gene>
<protein>
    <submittedName>
        <fullName evidence="3">Uncharacterized protein</fullName>
    </submittedName>
</protein>